<dbReference type="SUPFAM" id="SSF55068">
    <property type="entry name" value="Peptide methionine sulfoxide reductase"/>
    <property type="match status" value="1"/>
</dbReference>
<evidence type="ECO:0000256" key="2">
    <source>
        <dbReference type="ARBA" id="ARBA00047806"/>
    </source>
</evidence>
<reference evidence="6" key="1">
    <citation type="submission" date="2017-02" db="EMBL/GenBank/DDBJ databases">
        <title>Draft Genome Sequence of the Salt Water Bacterium Oceanospirillum linum ATCC 11336.</title>
        <authorList>
            <person name="Trachtenberg A.M."/>
            <person name="Carney J.G."/>
            <person name="Linnane J.D."/>
            <person name="Rheaume B.A."/>
            <person name="Pitts N.L."/>
            <person name="Mykles D.L."/>
            <person name="Maclea K.S."/>
        </authorList>
    </citation>
    <scope>NUCLEOTIDE SEQUENCE [LARGE SCALE GENOMIC DNA]</scope>
    <source>
        <strain evidence="6">ATCC 11336</strain>
    </source>
</reference>
<keyword evidence="7" id="KW-1185">Reference proteome</keyword>
<dbReference type="HAMAP" id="MF_01401">
    <property type="entry name" value="MsrA"/>
    <property type="match status" value="1"/>
</dbReference>
<protein>
    <recommendedName>
        <fullName evidence="4">Peptide methionine sulfoxide reductase MsrA</fullName>
        <shortName evidence="4">Protein-methionine-S-oxide reductase</shortName>
        <ecNumber evidence="4">1.8.4.11</ecNumber>
    </recommendedName>
    <alternativeName>
        <fullName evidence="4">Peptide-methionine (S)-S-oxide reductase</fullName>
        <shortName evidence="4">Peptide Met(O) reductase</shortName>
    </alternativeName>
</protein>
<dbReference type="GO" id="GO:0008113">
    <property type="term" value="F:peptide-methionine (S)-S-oxide reductase activity"/>
    <property type="evidence" value="ECO:0007669"/>
    <property type="project" value="UniProtKB-UniRule"/>
</dbReference>
<dbReference type="PANTHER" id="PTHR43774">
    <property type="entry name" value="PEPTIDE METHIONINE SULFOXIDE REDUCTASE"/>
    <property type="match status" value="1"/>
</dbReference>
<evidence type="ECO:0000256" key="3">
    <source>
        <dbReference type="ARBA" id="ARBA00048782"/>
    </source>
</evidence>
<dbReference type="NCBIfam" id="TIGR00401">
    <property type="entry name" value="msrA"/>
    <property type="match status" value="1"/>
</dbReference>
<dbReference type="Proteomes" id="UP000190064">
    <property type="component" value="Unassembled WGS sequence"/>
</dbReference>
<dbReference type="AlphaFoldDB" id="A0A1T1H956"/>
<accession>A0A1T1H956</accession>
<comment type="caution">
    <text evidence="6">The sequence shown here is derived from an EMBL/GenBank/DDBJ whole genome shotgun (WGS) entry which is preliminary data.</text>
</comment>
<feature type="active site" evidence="4">
    <location>
        <position position="41"/>
    </location>
</feature>
<dbReference type="GO" id="GO:0033744">
    <property type="term" value="F:L-methionine:thioredoxin-disulfide S-oxidoreductase activity"/>
    <property type="evidence" value="ECO:0007669"/>
    <property type="project" value="RHEA"/>
</dbReference>
<comment type="function">
    <text evidence="4">Has an important function as a repair enzyme for proteins that have been inactivated by oxidation. Catalyzes the reversible oxidation-reduction of methionine sulfoxide in proteins to methionine.</text>
</comment>
<dbReference type="PANTHER" id="PTHR43774:SF1">
    <property type="entry name" value="PEPTIDE METHIONINE SULFOXIDE REDUCTASE MSRA 2"/>
    <property type="match status" value="1"/>
</dbReference>
<dbReference type="STRING" id="966.BTA35_0214090"/>
<evidence type="ECO:0000259" key="5">
    <source>
        <dbReference type="Pfam" id="PF01625"/>
    </source>
</evidence>
<evidence type="ECO:0000256" key="4">
    <source>
        <dbReference type="HAMAP-Rule" id="MF_01401"/>
    </source>
</evidence>
<dbReference type="InterPro" id="IPR036509">
    <property type="entry name" value="Met_Sox_Rdtase_MsrA_sf"/>
</dbReference>
<name>A0A1T1H956_OCELI</name>
<dbReference type="InterPro" id="IPR002569">
    <property type="entry name" value="Met_Sox_Rdtase_MsrA_dom"/>
</dbReference>
<organism evidence="6 7">
    <name type="scientific">Oceanospirillum linum</name>
    <dbReference type="NCBI Taxonomy" id="966"/>
    <lineage>
        <taxon>Bacteria</taxon>
        <taxon>Pseudomonadati</taxon>
        <taxon>Pseudomonadota</taxon>
        <taxon>Gammaproteobacteria</taxon>
        <taxon>Oceanospirillales</taxon>
        <taxon>Oceanospirillaceae</taxon>
        <taxon>Oceanospirillum</taxon>
    </lineage>
</organism>
<evidence type="ECO:0000256" key="1">
    <source>
        <dbReference type="ARBA" id="ARBA00023002"/>
    </source>
</evidence>
<dbReference type="EC" id="1.8.4.11" evidence="4"/>
<dbReference type="Gene3D" id="3.30.1060.10">
    <property type="entry name" value="Peptide methionine sulphoxide reductase MsrA"/>
    <property type="match status" value="1"/>
</dbReference>
<comment type="similarity">
    <text evidence="4">Belongs to the MsrA Met sulfoxide reductase family.</text>
</comment>
<gene>
    <name evidence="4" type="primary">msrA</name>
    <name evidence="6" type="ORF">BTA35_0214090</name>
</gene>
<sequence length="206" mass="23579">MARHLSSVTGKVIALFFISATLLISPVSQAKEARAIFAGGCFWCMEPPFDSTEGVISTTSGYTDGHKQNPTYREVSAGMTGHTEAVEIIYDPEVVSYQTLLDIFWVNIDPFAVNRQFCDAGRQYRSGIYPLDDEQSRLAEISKAEHQQNFNQKIQTEIKPASTFYPAEDYHQDYYMKNPIRYTFYRSSCGRDNRLKEVWGDKFKKH</sequence>
<evidence type="ECO:0000313" key="6">
    <source>
        <dbReference type="EMBL" id="OOV86378.1"/>
    </source>
</evidence>
<dbReference type="EMBL" id="MTSD02000007">
    <property type="protein sequence ID" value="OOV86378.1"/>
    <property type="molecule type" value="Genomic_DNA"/>
</dbReference>
<proteinExistence type="inferred from homology"/>
<keyword evidence="1 4" id="KW-0560">Oxidoreductase</keyword>
<evidence type="ECO:0000313" key="7">
    <source>
        <dbReference type="Proteomes" id="UP000190064"/>
    </source>
</evidence>
<dbReference type="Pfam" id="PF01625">
    <property type="entry name" value="PMSR"/>
    <property type="match status" value="1"/>
</dbReference>
<comment type="catalytic activity">
    <reaction evidence="2 4">
        <text>L-methionyl-[protein] + [thioredoxin]-disulfide + H2O = L-methionyl-(S)-S-oxide-[protein] + [thioredoxin]-dithiol</text>
        <dbReference type="Rhea" id="RHEA:14217"/>
        <dbReference type="Rhea" id="RHEA-COMP:10698"/>
        <dbReference type="Rhea" id="RHEA-COMP:10700"/>
        <dbReference type="Rhea" id="RHEA-COMP:12313"/>
        <dbReference type="Rhea" id="RHEA-COMP:12315"/>
        <dbReference type="ChEBI" id="CHEBI:15377"/>
        <dbReference type="ChEBI" id="CHEBI:16044"/>
        <dbReference type="ChEBI" id="CHEBI:29950"/>
        <dbReference type="ChEBI" id="CHEBI:44120"/>
        <dbReference type="ChEBI" id="CHEBI:50058"/>
        <dbReference type="EC" id="1.8.4.11"/>
    </reaction>
</comment>
<feature type="domain" description="Peptide methionine sulphoxide reductase MsrA" evidence="5">
    <location>
        <begin position="35"/>
        <end position="183"/>
    </location>
</feature>
<comment type="catalytic activity">
    <reaction evidence="3 4">
        <text>[thioredoxin]-disulfide + L-methionine + H2O = L-methionine (S)-S-oxide + [thioredoxin]-dithiol</text>
        <dbReference type="Rhea" id="RHEA:19993"/>
        <dbReference type="Rhea" id="RHEA-COMP:10698"/>
        <dbReference type="Rhea" id="RHEA-COMP:10700"/>
        <dbReference type="ChEBI" id="CHEBI:15377"/>
        <dbReference type="ChEBI" id="CHEBI:29950"/>
        <dbReference type="ChEBI" id="CHEBI:50058"/>
        <dbReference type="ChEBI" id="CHEBI:57844"/>
        <dbReference type="ChEBI" id="CHEBI:58772"/>
        <dbReference type="EC" id="1.8.4.11"/>
    </reaction>
</comment>